<accession>A0A3M7M9N4</accession>
<dbReference type="InterPro" id="IPR036778">
    <property type="entry name" value="OHCU_decarboxylase_sf"/>
</dbReference>
<gene>
    <name evidence="4" type="ORF">GMOD_00005744</name>
</gene>
<dbReference type="Gene3D" id="1.10.3330.10">
    <property type="entry name" value="Oxo-4-hydroxy-4-carboxy-5-ureidoimidazoline decarboxylase"/>
    <property type="match status" value="1"/>
</dbReference>
<keyword evidence="1" id="KW-0659">Purine metabolism</keyword>
<proteinExistence type="predicted"/>
<evidence type="ECO:0000313" key="5">
    <source>
        <dbReference type="Proteomes" id="UP000265663"/>
    </source>
</evidence>
<dbReference type="Proteomes" id="UP000265663">
    <property type="component" value="Unassembled WGS sequence"/>
</dbReference>
<evidence type="ECO:0000259" key="3">
    <source>
        <dbReference type="Pfam" id="PF09349"/>
    </source>
</evidence>
<evidence type="ECO:0000256" key="2">
    <source>
        <dbReference type="SAM" id="MobiDB-lite"/>
    </source>
</evidence>
<name>A0A3M7M9N4_9PLEO</name>
<dbReference type="GO" id="GO:0006144">
    <property type="term" value="P:purine nucleobase metabolic process"/>
    <property type="evidence" value="ECO:0007669"/>
    <property type="project" value="UniProtKB-KW"/>
</dbReference>
<dbReference type="AlphaFoldDB" id="A0A3M7M9N4"/>
<evidence type="ECO:0000313" key="4">
    <source>
        <dbReference type="EMBL" id="RMZ71221.1"/>
    </source>
</evidence>
<organism evidence="4 5">
    <name type="scientific">Pyrenophora seminiperda CCB06</name>
    <dbReference type="NCBI Taxonomy" id="1302712"/>
    <lineage>
        <taxon>Eukaryota</taxon>
        <taxon>Fungi</taxon>
        <taxon>Dikarya</taxon>
        <taxon>Ascomycota</taxon>
        <taxon>Pezizomycotina</taxon>
        <taxon>Dothideomycetes</taxon>
        <taxon>Pleosporomycetidae</taxon>
        <taxon>Pleosporales</taxon>
        <taxon>Pleosporineae</taxon>
        <taxon>Pleosporaceae</taxon>
        <taxon>Pyrenophora</taxon>
    </lineage>
</organism>
<sequence length="182" mass="20069">MTSPSPSLPAPSTLPHGTDAELTHVLDLLFEPSPPLRTITLPVLRSATFPSYDVLITAVNAQLNALAASSDPAQLHTLSEILCAHPRLGEKKVDSEQSRKEQAQLNQGGNDGEAEELKRLNREYEDRFPGLRYVVFVNGRARPAIMQNMQMRIDRGDVVAERNDAIQAMCDIARDRAAKLQT</sequence>
<dbReference type="SUPFAM" id="SSF158694">
    <property type="entry name" value="UraD-Like"/>
    <property type="match status" value="1"/>
</dbReference>
<keyword evidence="5" id="KW-1185">Reference proteome</keyword>
<feature type="compositionally biased region" description="Basic and acidic residues" evidence="2">
    <location>
        <begin position="89"/>
        <end position="102"/>
    </location>
</feature>
<protein>
    <submittedName>
        <fullName evidence="4">OHCU decarboxylase</fullName>
    </submittedName>
</protein>
<feature type="domain" description="Oxo-4-hydroxy-4-carboxy-5-ureidoimidazoline decarboxylase" evidence="3">
    <location>
        <begin position="19"/>
        <end position="177"/>
    </location>
</feature>
<evidence type="ECO:0000256" key="1">
    <source>
        <dbReference type="ARBA" id="ARBA00022631"/>
    </source>
</evidence>
<dbReference type="Pfam" id="PF09349">
    <property type="entry name" value="OHCU_decarbox"/>
    <property type="match status" value="1"/>
</dbReference>
<dbReference type="InterPro" id="IPR018020">
    <property type="entry name" value="OHCU_decarboxylase"/>
</dbReference>
<dbReference type="PANTHER" id="PTHR37987:SF1">
    <property type="entry name" value="OXO-4-HYDROXY-4-CARBOXY-5-UREIDOIMIDAZOLINE DECARBOXYLASE DOMAIN-CONTAINING PROTEIN"/>
    <property type="match status" value="1"/>
</dbReference>
<dbReference type="EMBL" id="KE747826">
    <property type="protein sequence ID" value="RMZ71221.1"/>
    <property type="molecule type" value="Genomic_DNA"/>
</dbReference>
<reference evidence="4 5" key="1">
    <citation type="journal article" date="2014" name="PLoS ONE">
        <title>De novo Genome Assembly of the Fungal Plant Pathogen Pyrenophora semeniperda.</title>
        <authorList>
            <person name="Soliai M.M."/>
            <person name="Meyer S.E."/>
            <person name="Udall J.A."/>
            <person name="Elzinga D.E."/>
            <person name="Hermansen R.A."/>
            <person name="Bodily P.M."/>
            <person name="Hart A.A."/>
            <person name="Coleman C.E."/>
        </authorList>
    </citation>
    <scope>NUCLEOTIDE SEQUENCE [LARGE SCALE GENOMIC DNA]</scope>
    <source>
        <strain evidence="4 5">CCB06</strain>
        <tissue evidence="4">Mycelium</tissue>
    </source>
</reference>
<dbReference type="OrthoDB" id="5398391at2759"/>
<feature type="region of interest" description="Disordered" evidence="2">
    <location>
        <begin position="89"/>
        <end position="114"/>
    </location>
</feature>
<dbReference type="PANTHER" id="PTHR37987">
    <property type="entry name" value="CHROMOSOME 9, WHOLE GENOME SHOTGUN SEQUENCE"/>
    <property type="match status" value="1"/>
</dbReference>